<comment type="subcellular location">
    <subcellularLocation>
        <location evidence="1">Periplasm</location>
    </subcellularLocation>
</comment>
<dbReference type="AlphaFoldDB" id="A0A4P9ZQE8"/>
<keyword evidence="6" id="KW-1185">Reference proteome</keyword>
<evidence type="ECO:0000256" key="1">
    <source>
        <dbReference type="ARBA" id="ARBA00004418"/>
    </source>
</evidence>
<protein>
    <recommendedName>
        <fullName evidence="4">Ca3427-like PBP 2 domain-containing protein</fullName>
    </recommendedName>
</protein>
<evidence type="ECO:0000259" key="4">
    <source>
        <dbReference type="Pfam" id="PF22384"/>
    </source>
</evidence>
<organism evidence="5 6">
    <name type="scientific">Dimargaris cristalligena</name>
    <dbReference type="NCBI Taxonomy" id="215637"/>
    <lineage>
        <taxon>Eukaryota</taxon>
        <taxon>Fungi</taxon>
        <taxon>Fungi incertae sedis</taxon>
        <taxon>Zoopagomycota</taxon>
        <taxon>Kickxellomycotina</taxon>
        <taxon>Dimargaritomycetes</taxon>
        <taxon>Dimargaritales</taxon>
        <taxon>Dimargaritaceae</taxon>
        <taxon>Dimargaris</taxon>
    </lineage>
</organism>
<dbReference type="Gene3D" id="3.40.190.10">
    <property type="entry name" value="Periplasmic binding protein-like II"/>
    <property type="match status" value="2"/>
</dbReference>
<dbReference type="Proteomes" id="UP000268162">
    <property type="component" value="Unassembled WGS sequence"/>
</dbReference>
<proteinExistence type="inferred from homology"/>
<gene>
    <name evidence="5" type="ORF">BJ085DRAFT_14644</name>
</gene>
<evidence type="ECO:0000313" key="6">
    <source>
        <dbReference type="Proteomes" id="UP000268162"/>
    </source>
</evidence>
<keyword evidence="3" id="KW-0732">Signal</keyword>
<accession>A0A4P9ZQE8</accession>
<dbReference type="InterPro" id="IPR054364">
    <property type="entry name" value="Ca3427-like_PBP2"/>
</dbReference>
<reference evidence="6" key="1">
    <citation type="journal article" date="2018" name="Nat. Microbiol.">
        <title>Leveraging single-cell genomics to expand the fungal tree of life.</title>
        <authorList>
            <person name="Ahrendt S.R."/>
            <person name="Quandt C.A."/>
            <person name="Ciobanu D."/>
            <person name="Clum A."/>
            <person name="Salamov A."/>
            <person name="Andreopoulos B."/>
            <person name="Cheng J.F."/>
            <person name="Woyke T."/>
            <person name="Pelin A."/>
            <person name="Henrissat B."/>
            <person name="Reynolds N.K."/>
            <person name="Benny G.L."/>
            <person name="Smith M.E."/>
            <person name="James T.Y."/>
            <person name="Grigoriev I.V."/>
        </authorList>
    </citation>
    <scope>NUCLEOTIDE SEQUENCE [LARGE SCALE GENOMIC DNA]</scope>
    <source>
        <strain evidence="6">RSA 468</strain>
    </source>
</reference>
<dbReference type="GO" id="GO:0042597">
    <property type="term" value="C:periplasmic space"/>
    <property type="evidence" value="ECO:0007669"/>
    <property type="project" value="UniProtKB-SubCell"/>
</dbReference>
<evidence type="ECO:0000313" key="5">
    <source>
        <dbReference type="EMBL" id="RKP34852.1"/>
    </source>
</evidence>
<dbReference type="EMBL" id="ML003045">
    <property type="protein sequence ID" value="RKP34852.1"/>
    <property type="molecule type" value="Genomic_DNA"/>
</dbReference>
<dbReference type="Pfam" id="PF22384">
    <property type="entry name" value="PBP2_Ca3427_like"/>
    <property type="match status" value="1"/>
</dbReference>
<dbReference type="PANTHER" id="PTHR30024">
    <property type="entry name" value="ALIPHATIC SULFONATES-BINDING PROTEIN-RELATED"/>
    <property type="match status" value="1"/>
</dbReference>
<sequence length="343" mass="37734">MHNGSFWYPSPFLPFPDLILSPVVPEHFSSPVFLYERDGRFQALGLDIEVVICEAGTGDMLKRLRQGTLDLAFCVTEGLTTAIANETAADLDTRAESPVRMVGTYVESPLCWAVSTGYNARPTEIADLQGGTMGISRYGSGSHIMSLYMADKYGWSQGGDGKGNASGLQFQVLHNLPGLTEGAVTGQIDAFLWELFTTKNLYDQKVLKHIGNVIPPWSSFTIAARVHRVLDSTEGRATVQRFLAVLNQAVADFLTGMRSPTVESSEETADSLPRSLAFLMERFRYSEKDAQDWFKTVRYPADVRQVAREEIRNCIAILTGAGAIHTEAKDPSEIISKDVAQLV</sequence>
<dbReference type="PANTHER" id="PTHR30024:SF47">
    <property type="entry name" value="TAURINE-BINDING PERIPLASMIC PROTEIN"/>
    <property type="match status" value="1"/>
</dbReference>
<evidence type="ECO:0000256" key="3">
    <source>
        <dbReference type="ARBA" id="ARBA00022729"/>
    </source>
</evidence>
<name>A0A4P9ZQE8_9FUNG</name>
<evidence type="ECO:0000256" key="2">
    <source>
        <dbReference type="ARBA" id="ARBA00010742"/>
    </source>
</evidence>
<dbReference type="SUPFAM" id="SSF53850">
    <property type="entry name" value="Periplasmic binding protein-like II"/>
    <property type="match status" value="1"/>
</dbReference>
<comment type="similarity">
    <text evidence="2">Belongs to the bacterial solute-binding protein SsuA/TauA family.</text>
</comment>
<feature type="domain" description="Ca3427-like PBP 2" evidence="4">
    <location>
        <begin position="112"/>
        <end position="213"/>
    </location>
</feature>